<dbReference type="Proteomes" id="UP000501900">
    <property type="component" value="Genome"/>
</dbReference>
<reference evidence="1 2" key="1">
    <citation type="submission" date="2020-03" db="EMBL/GenBank/DDBJ databases">
        <title>The Isolation and Genome Sequence of a Novel Cyanophage S-H34 from the Huanghai Sea, China.</title>
        <authorList>
            <person name="Jiang T."/>
        </authorList>
    </citation>
    <scope>NUCLEOTIDE SEQUENCE [LARGE SCALE GENOMIC DNA]</scope>
</reference>
<keyword evidence="2" id="KW-1185">Reference proteome</keyword>
<sequence length="112" mass="12718">MDRVAKLLPLAAGKSPVSNMRDLLNILDGNTIIPDTDKYYVFVYKAKTKGIAYDQHPLVYVTGVFRWGFTGINEHMGARRYTWAEVITNLYEVPDEELNSVEQLPIALIKQS</sequence>
<evidence type="ECO:0000313" key="1">
    <source>
        <dbReference type="EMBL" id="QIN97073.1"/>
    </source>
</evidence>
<dbReference type="GeneID" id="77946951"/>
<dbReference type="KEGG" id="vg:77946951"/>
<protein>
    <submittedName>
        <fullName evidence="1">Uncharacterized protein</fullName>
    </submittedName>
</protein>
<dbReference type="EMBL" id="MT162467">
    <property type="protein sequence ID" value="QIN97073.1"/>
    <property type="molecule type" value="Genomic_DNA"/>
</dbReference>
<name>A0A6G8R6P7_9CAUD</name>
<proteinExistence type="predicted"/>
<dbReference type="RefSeq" id="YP_010670741.1">
    <property type="nucleotide sequence ID" value="NC_070965.1"/>
</dbReference>
<organism evidence="1 2">
    <name type="scientific">Synechococcus phage S-H34</name>
    <dbReference type="NCBI Taxonomy" id="2718942"/>
    <lineage>
        <taxon>Viruses</taxon>
        <taxon>Duplodnaviria</taxon>
        <taxon>Heunggongvirae</taxon>
        <taxon>Uroviricota</taxon>
        <taxon>Caudoviricetes</taxon>
        <taxon>Pantevenvirales</taxon>
        <taxon>Kyanoviridae</taxon>
        <taxon>Makaravirus</taxon>
        <taxon>Makaravirus thirtyfour</taxon>
    </lineage>
</organism>
<evidence type="ECO:0000313" key="2">
    <source>
        <dbReference type="Proteomes" id="UP000501900"/>
    </source>
</evidence>
<accession>A0A6G8R6P7</accession>